<gene>
    <name evidence="1" type="ORF">LOY88_000186</name>
</gene>
<evidence type="ECO:0000313" key="1">
    <source>
        <dbReference type="EMBL" id="KAI2393128.1"/>
    </source>
</evidence>
<reference evidence="1" key="1">
    <citation type="journal article" date="2022" name="bioRxiv">
        <title>Population genetic analysis of Ophidiomyces ophidiicola, the causative agent of snake fungal disease, indicates recent introductions to the USA.</title>
        <authorList>
            <person name="Ladner J.T."/>
            <person name="Palmer J.M."/>
            <person name="Ettinger C.L."/>
            <person name="Stajich J.E."/>
            <person name="Farrell T.M."/>
            <person name="Glorioso B.M."/>
            <person name="Lawson B."/>
            <person name="Price S.J."/>
            <person name="Stengle A.G."/>
            <person name="Grear D.A."/>
            <person name="Lorch J.M."/>
        </authorList>
    </citation>
    <scope>NUCLEOTIDE SEQUENCE</scope>
    <source>
        <strain evidence="1">NWHC 24266-5</strain>
    </source>
</reference>
<comment type="caution">
    <text evidence="1">The sequence shown here is derived from an EMBL/GenBank/DDBJ whole genome shotgun (WGS) entry which is preliminary data.</text>
</comment>
<organism evidence="1">
    <name type="scientific">Ophidiomyces ophidiicola</name>
    <dbReference type="NCBI Taxonomy" id="1387563"/>
    <lineage>
        <taxon>Eukaryota</taxon>
        <taxon>Fungi</taxon>
        <taxon>Dikarya</taxon>
        <taxon>Ascomycota</taxon>
        <taxon>Pezizomycotina</taxon>
        <taxon>Eurotiomycetes</taxon>
        <taxon>Eurotiomycetidae</taxon>
        <taxon>Onygenales</taxon>
        <taxon>Onygenaceae</taxon>
        <taxon>Ophidiomyces</taxon>
    </lineage>
</organism>
<dbReference type="EMBL" id="JALBCA010000003">
    <property type="protein sequence ID" value="KAI2393128.1"/>
    <property type="molecule type" value="Genomic_DNA"/>
</dbReference>
<name>A0ACB8V776_9EURO</name>
<proteinExistence type="predicted"/>
<accession>A0ACB8V776</accession>
<sequence length="390" mass="45464">MGGKVFSQPKGDLPALHTPRMSEAVHSHLRDFCIQQLRLCFEDVVAPAEAPEKANYGDIDTLVSKPLPGFSWDEVAGLLKAHRTEKFGESRCFAVPISLNNNDSDETPYAQVDVHICHPGFIEWECLLDAYGDMWQIVGKFLRPLGLTATDKGLHIRIEEIEPKNRAYSKIYLTHNVNDVLDFLGLDLKQYQEGFDTMDQLYRWCSSGKFFHPSAFKFTYETANDRQRYKKRIMFQTFVDEWLPEHADLWHGREPMTRETVAEHALIRFDKREEYDKRISTWRLKIKEEELWNEISTALSEEYSGDIALILRGFKRWVQFTTEEVNNSDQLPNPSFRETAEMEVDRQPRWASQISSENSKAHVFNWVRQVWPQVQTLEKERIKAAKAARS</sequence>
<protein>
    <submittedName>
        <fullName evidence="1">Uncharacterized protein</fullName>
    </submittedName>
</protein>